<name>A0A2I2KNA3_9ACTN</name>
<keyword evidence="3" id="KW-1185">Reference proteome</keyword>
<dbReference type="AlphaFoldDB" id="A0A2I2KNA3"/>
<accession>A0A2I2KNA3</accession>
<evidence type="ECO:0000313" key="2">
    <source>
        <dbReference type="EMBL" id="SNQ47129.1"/>
    </source>
</evidence>
<dbReference type="PANTHER" id="PTHR35585">
    <property type="entry name" value="HHE DOMAIN PROTEIN (AFU_ORTHOLOGUE AFUA_4G00730)"/>
    <property type="match status" value="1"/>
</dbReference>
<dbReference type="InterPro" id="IPR012312">
    <property type="entry name" value="Hemerythrin-like"/>
</dbReference>
<dbReference type="Proteomes" id="UP000234331">
    <property type="component" value="Unassembled WGS sequence"/>
</dbReference>
<evidence type="ECO:0000313" key="3">
    <source>
        <dbReference type="Proteomes" id="UP000234331"/>
    </source>
</evidence>
<evidence type="ECO:0000259" key="1">
    <source>
        <dbReference type="Pfam" id="PF01814"/>
    </source>
</evidence>
<dbReference type="PANTHER" id="PTHR35585:SF1">
    <property type="entry name" value="HHE DOMAIN PROTEIN (AFU_ORTHOLOGUE AFUA_4G00730)"/>
    <property type="match status" value="1"/>
</dbReference>
<gene>
    <name evidence="2" type="ORF">FRACA_1710002</name>
</gene>
<dbReference type="EMBL" id="FZMO01000081">
    <property type="protein sequence ID" value="SNQ47129.1"/>
    <property type="molecule type" value="Genomic_DNA"/>
</dbReference>
<reference evidence="2 3" key="1">
    <citation type="submission" date="2017-06" db="EMBL/GenBank/DDBJ databases">
        <authorList>
            <person name="Kim H.J."/>
            <person name="Triplett B.A."/>
        </authorList>
    </citation>
    <scope>NUCLEOTIDE SEQUENCE [LARGE SCALE GENOMIC DNA]</scope>
    <source>
        <strain evidence="2">FRACA_ARgP5</strain>
    </source>
</reference>
<feature type="domain" description="Hemerythrin-like" evidence="1">
    <location>
        <begin position="22"/>
        <end position="134"/>
    </location>
</feature>
<proteinExistence type="predicted"/>
<sequence length="190" mass="21536">MTRTEADAERAAAAGLPEDDVVGILLTQHARIRDLFAEVRTATGEHKERAFDELRALLAAHETAEEMIVRPVSRQSDRQLAEACNEEEHKATKMLSRLEKMDVHSDDFAFELARFEQSVSEHAEHEEREEFPRLRAARQEEQLETMGRRLRTAERFAPTHPHASTAGSTTAQWTVGPIASIIDRVRDAVR</sequence>
<dbReference type="OrthoDB" id="3212362at2"/>
<dbReference type="RefSeq" id="WP_101831027.1">
    <property type="nucleotide sequence ID" value="NZ_FZMO01000081.1"/>
</dbReference>
<protein>
    <submittedName>
        <fullName evidence="2">Hemerythrin</fullName>
    </submittedName>
</protein>
<dbReference type="Pfam" id="PF01814">
    <property type="entry name" value="Hemerythrin"/>
    <property type="match status" value="1"/>
</dbReference>
<organism evidence="2 3">
    <name type="scientific">Frankia canadensis</name>
    <dbReference type="NCBI Taxonomy" id="1836972"/>
    <lineage>
        <taxon>Bacteria</taxon>
        <taxon>Bacillati</taxon>
        <taxon>Actinomycetota</taxon>
        <taxon>Actinomycetes</taxon>
        <taxon>Frankiales</taxon>
        <taxon>Frankiaceae</taxon>
        <taxon>Frankia</taxon>
    </lineage>
</organism>